<evidence type="ECO:0000256" key="1">
    <source>
        <dbReference type="ARBA" id="ARBA00022729"/>
    </source>
</evidence>
<keyword evidence="6" id="KW-1185">Reference proteome</keyword>
<dbReference type="InterPro" id="IPR018466">
    <property type="entry name" value="Kre9/Knh1-like_N"/>
</dbReference>
<keyword evidence="1 3" id="KW-0732">Signal</keyword>
<proteinExistence type="predicted"/>
<feature type="chain" id="PRO_5020827657" description="Yeast cell wall synthesis Kre9/Knh1-like N-terminal domain-containing protein" evidence="3">
    <location>
        <begin position="20"/>
        <end position="199"/>
    </location>
</feature>
<accession>A0A4T0FJH0</accession>
<dbReference type="Proteomes" id="UP000310189">
    <property type="component" value="Unassembled WGS sequence"/>
</dbReference>
<dbReference type="PANTHER" id="PTHR28154">
    <property type="entry name" value="CELL WALL SYNTHESIS PROTEIN KNH1-RELATED"/>
    <property type="match status" value="1"/>
</dbReference>
<evidence type="ECO:0000313" key="5">
    <source>
        <dbReference type="EMBL" id="TIA88452.1"/>
    </source>
</evidence>
<reference evidence="5 6" key="1">
    <citation type="submission" date="2019-03" db="EMBL/GenBank/DDBJ databases">
        <title>Sequencing 23 genomes of Wallemia ichthyophaga.</title>
        <authorList>
            <person name="Gostincar C."/>
        </authorList>
    </citation>
    <scope>NUCLEOTIDE SEQUENCE [LARGE SCALE GENOMIC DNA]</scope>
    <source>
        <strain evidence="5 6">EXF-5753</strain>
    </source>
</reference>
<evidence type="ECO:0000256" key="2">
    <source>
        <dbReference type="SAM" id="MobiDB-lite"/>
    </source>
</evidence>
<name>A0A4T0FJH0_9BASI</name>
<dbReference type="GO" id="GO:0042546">
    <property type="term" value="P:cell wall biogenesis"/>
    <property type="evidence" value="ECO:0007669"/>
    <property type="project" value="InterPro"/>
</dbReference>
<gene>
    <name evidence="5" type="ORF">E3P99_02576</name>
</gene>
<dbReference type="Pfam" id="PF10342">
    <property type="entry name" value="Kre9_KNH"/>
    <property type="match status" value="1"/>
</dbReference>
<organism evidence="5 6">
    <name type="scientific">Wallemia hederae</name>
    <dbReference type="NCBI Taxonomy" id="1540922"/>
    <lineage>
        <taxon>Eukaryota</taxon>
        <taxon>Fungi</taxon>
        <taxon>Dikarya</taxon>
        <taxon>Basidiomycota</taxon>
        <taxon>Wallemiomycotina</taxon>
        <taxon>Wallemiomycetes</taxon>
        <taxon>Wallemiales</taxon>
        <taxon>Wallemiaceae</taxon>
        <taxon>Wallemia</taxon>
    </lineage>
</organism>
<feature type="region of interest" description="Disordered" evidence="2">
    <location>
        <begin position="151"/>
        <end position="170"/>
    </location>
</feature>
<feature type="signal peptide" evidence="3">
    <location>
        <begin position="1"/>
        <end position="19"/>
    </location>
</feature>
<dbReference type="InterPro" id="IPR045328">
    <property type="entry name" value="Kre9/Knh1"/>
</dbReference>
<dbReference type="GO" id="GO:0006078">
    <property type="term" value="P:(1-&gt;6)-beta-D-glucan biosynthetic process"/>
    <property type="evidence" value="ECO:0007669"/>
    <property type="project" value="InterPro"/>
</dbReference>
<sequence length="199" mass="21079">MKFAASLFLSAALYNLAAAGVWISAPIGSTKATGGQPFSVVWDDDGQSPSLAELGNAEVALMTGSDTAQTLLQTLETDVPLSTTASTVNLIDKNIGPDGNVYFVRVMSNSLKDDQGNPYAFYSARFLLEGMEGTFNEDIVNQLEMMMQTQNGNQRRGLQDGDDSTQATDDNYSAAQSTSIQTMLVATLAVVLGASLSTL</sequence>
<feature type="domain" description="Yeast cell wall synthesis Kre9/Knh1-like N-terminal" evidence="4">
    <location>
        <begin position="28"/>
        <end position="114"/>
    </location>
</feature>
<comment type="caution">
    <text evidence="5">The sequence shown here is derived from an EMBL/GenBank/DDBJ whole genome shotgun (WGS) entry which is preliminary data.</text>
</comment>
<dbReference type="AlphaFoldDB" id="A0A4T0FJH0"/>
<evidence type="ECO:0000313" key="6">
    <source>
        <dbReference type="Proteomes" id="UP000310189"/>
    </source>
</evidence>
<dbReference type="PANTHER" id="PTHR28154:SF1">
    <property type="entry name" value="CELL WALL SYNTHESIS PROTEIN KNH1-RELATED"/>
    <property type="match status" value="1"/>
</dbReference>
<evidence type="ECO:0000259" key="4">
    <source>
        <dbReference type="Pfam" id="PF10342"/>
    </source>
</evidence>
<dbReference type="OrthoDB" id="2432613at2759"/>
<protein>
    <recommendedName>
        <fullName evidence="4">Yeast cell wall synthesis Kre9/Knh1-like N-terminal domain-containing protein</fullName>
    </recommendedName>
</protein>
<dbReference type="EMBL" id="SPNW01000038">
    <property type="protein sequence ID" value="TIA88452.1"/>
    <property type="molecule type" value="Genomic_DNA"/>
</dbReference>
<evidence type="ECO:0000256" key="3">
    <source>
        <dbReference type="SAM" id="SignalP"/>
    </source>
</evidence>